<evidence type="ECO:0000313" key="1">
    <source>
        <dbReference type="EMBL" id="KOP51707.1"/>
    </source>
</evidence>
<proteinExistence type="predicted"/>
<evidence type="ECO:0008006" key="3">
    <source>
        <dbReference type="Google" id="ProtNLM"/>
    </source>
</evidence>
<comment type="caution">
    <text evidence="1">The sequence shown here is derived from an EMBL/GenBank/DDBJ whole genome shotgun (WGS) entry which is preliminary data.</text>
</comment>
<dbReference type="Proteomes" id="UP000037201">
    <property type="component" value="Unassembled WGS sequence"/>
</dbReference>
<protein>
    <recommendedName>
        <fullName evidence="3">PIN domain-containing protein</fullName>
    </recommendedName>
</protein>
<reference evidence="1 2" key="2">
    <citation type="submission" date="2015-09" db="EMBL/GenBank/DDBJ databases">
        <title>Genome analysis of Pseudomonas syringae pv. porri LMG.</title>
        <authorList>
            <person name="Rombouts S."/>
        </authorList>
    </citation>
    <scope>NUCLEOTIDE SEQUENCE [LARGE SCALE GENOMIC DNA]</scope>
    <source>
        <strain evidence="1 2">LMG 28496</strain>
    </source>
</reference>
<dbReference type="RefSeq" id="WP_053486711.1">
    <property type="nucleotide sequence ID" value="NZ_JUEU01000302.1"/>
</dbReference>
<evidence type="ECO:0000313" key="2">
    <source>
        <dbReference type="Proteomes" id="UP000037201"/>
    </source>
</evidence>
<reference evidence="1 2" key="1">
    <citation type="submission" date="2014-12" db="EMBL/GenBank/DDBJ databases">
        <authorList>
            <person name="Baeyen S."/>
        </authorList>
    </citation>
    <scope>NUCLEOTIDE SEQUENCE [LARGE SCALE GENOMIC DNA]</scope>
    <source>
        <strain evidence="1 2">LMG 28496</strain>
    </source>
</reference>
<sequence>MSTLYVLDTNAYALLFQSPRPEAYANLENILLKDGVMSFYIPEIVSMEIHSVLGKFRRSGNKAQNELCSRQVMDAENVIPCAHTCFIPAKPRIKPRVFKDMQKLLNDIEREHGSIRASLLPLGSNEMRAGREILSQLAHKFSFGSHDALVAGTVLTAKNNGLALTLVTSDKSLKAVCKDQNIPHYDPSKPDTAQTPLP</sequence>
<dbReference type="EMBL" id="JUEU01000302">
    <property type="protein sequence ID" value="KOP51707.1"/>
    <property type="molecule type" value="Genomic_DNA"/>
</dbReference>
<accession>A0ABR5JGF2</accession>
<gene>
    <name evidence="1" type="ORF">OX90_26285</name>
</gene>
<dbReference type="InterPro" id="IPR029060">
    <property type="entry name" value="PIN-like_dom_sf"/>
</dbReference>
<organism evidence="1 2">
    <name type="scientific">Pseudomonas coronafaciens pv. porri</name>
    <dbReference type="NCBI Taxonomy" id="83964"/>
    <lineage>
        <taxon>Bacteria</taxon>
        <taxon>Pseudomonadati</taxon>
        <taxon>Pseudomonadota</taxon>
        <taxon>Gammaproteobacteria</taxon>
        <taxon>Pseudomonadales</taxon>
        <taxon>Pseudomonadaceae</taxon>
        <taxon>Pseudomonas</taxon>
        <taxon>Pseudomonas coronafaciens</taxon>
    </lineage>
</organism>
<name>A0ABR5JGF2_9PSED</name>
<dbReference type="Gene3D" id="3.40.50.1010">
    <property type="entry name" value="5'-nuclease"/>
    <property type="match status" value="1"/>
</dbReference>
<dbReference type="CDD" id="cd09854">
    <property type="entry name" value="PIN_VapC-like"/>
    <property type="match status" value="1"/>
</dbReference>
<keyword evidence="2" id="KW-1185">Reference proteome</keyword>
<dbReference type="SUPFAM" id="SSF88723">
    <property type="entry name" value="PIN domain-like"/>
    <property type="match status" value="1"/>
</dbReference>